<evidence type="ECO:0000313" key="2">
    <source>
        <dbReference type="Proteomes" id="UP000190648"/>
    </source>
</evidence>
<dbReference type="Proteomes" id="UP000190648">
    <property type="component" value="Unassembled WGS sequence"/>
</dbReference>
<keyword evidence="2" id="KW-1185">Reference proteome</keyword>
<protein>
    <submittedName>
        <fullName evidence="1">Uncharacterized protein</fullName>
    </submittedName>
</protein>
<accession>A0A1V4KCI9</accession>
<dbReference type="AlphaFoldDB" id="A0A1V4KCI9"/>
<reference evidence="1 2" key="1">
    <citation type="submission" date="2016-02" db="EMBL/GenBank/DDBJ databases">
        <title>Band-tailed pigeon sequencing and assembly.</title>
        <authorList>
            <person name="Soares A.E."/>
            <person name="Novak B.J."/>
            <person name="Rice E.S."/>
            <person name="O'Connell B."/>
            <person name="Chang D."/>
            <person name="Weber S."/>
            <person name="Shapiro B."/>
        </authorList>
    </citation>
    <scope>NUCLEOTIDE SEQUENCE [LARGE SCALE GENOMIC DNA]</scope>
    <source>
        <strain evidence="1">BTP2013</strain>
        <tissue evidence="1">Blood</tissue>
    </source>
</reference>
<comment type="caution">
    <text evidence="1">The sequence shown here is derived from an EMBL/GenBank/DDBJ whole genome shotgun (WGS) entry which is preliminary data.</text>
</comment>
<sequence>MGTRIVPQASVQLRPCGGTVSHHAKTGTFETSWHTQKNFEELVLDPPRTQQDREEDWKSKSKTNFYRNWASERRTSISWLWHPAMLKSSEAQGPVRKSSLFLKHFDYSMDQELPQEGPAVTPYQ</sequence>
<organism evidence="1 2">
    <name type="scientific">Patagioenas fasciata monilis</name>
    <dbReference type="NCBI Taxonomy" id="372326"/>
    <lineage>
        <taxon>Eukaryota</taxon>
        <taxon>Metazoa</taxon>
        <taxon>Chordata</taxon>
        <taxon>Craniata</taxon>
        <taxon>Vertebrata</taxon>
        <taxon>Euteleostomi</taxon>
        <taxon>Archelosauria</taxon>
        <taxon>Archosauria</taxon>
        <taxon>Dinosauria</taxon>
        <taxon>Saurischia</taxon>
        <taxon>Theropoda</taxon>
        <taxon>Coelurosauria</taxon>
        <taxon>Aves</taxon>
        <taxon>Neognathae</taxon>
        <taxon>Neoaves</taxon>
        <taxon>Columbimorphae</taxon>
        <taxon>Columbiformes</taxon>
        <taxon>Columbidae</taxon>
        <taxon>Patagioenas</taxon>
    </lineage>
</organism>
<dbReference type="EMBL" id="LSYS01003958">
    <property type="protein sequence ID" value="OPJ82105.1"/>
    <property type="molecule type" value="Genomic_DNA"/>
</dbReference>
<proteinExistence type="predicted"/>
<gene>
    <name evidence="1" type="ORF">AV530_014598</name>
</gene>
<evidence type="ECO:0000313" key="1">
    <source>
        <dbReference type="EMBL" id="OPJ82105.1"/>
    </source>
</evidence>
<name>A0A1V4KCI9_PATFA</name>